<accession>A0AA43TX53</accession>
<dbReference type="PROSITE" id="PS00107">
    <property type="entry name" value="PROTEIN_KINASE_ATP"/>
    <property type="match status" value="1"/>
</dbReference>
<feature type="compositionally biased region" description="Basic residues" evidence="10">
    <location>
        <begin position="461"/>
        <end position="476"/>
    </location>
</feature>
<evidence type="ECO:0000313" key="13">
    <source>
        <dbReference type="Proteomes" id="UP001161017"/>
    </source>
</evidence>
<keyword evidence="13" id="KW-1185">Reference proteome</keyword>
<dbReference type="Pfam" id="PF00069">
    <property type="entry name" value="Pkinase"/>
    <property type="match status" value="1"/>
</dbReference>
<feature type="domain" description="Protein kinase" evidence="11">
    <location>
        <begin position="41"/>
        <end position="288"/>
    </location>
</feature>
<dbReference type="CDD" id="cd14003">
    <property type="entry name" value="STKc_AMPK-like"/>
    <property type="match status" value="1"/>
</dbReference>
<feature type="compositionally biased region" description="Acidic residues" evidence="10">
    <location>
        <begin position="753"/>
        <end position="767"/>
    </location>
</feature>
<evidence type="ECO:0000256" key="5">
    <source>
        <dbReference type="ARBA" id="ARBA00022840"/>
    </source>
</evidence>
<feature type="binding site" evidence="7">
    <location>
        <position position="176"/>
    </location>
    <ligand>
        <name>ATP</name>
        <dbReference type="ChEBI" id="CHEBI:30616"/>
    </ligand>
</feature>
<evidence type="ECO:0000256" key="9">
    <source>
        <dbReference type="PROSITE-ProRule" id="PRU10141"/>
    </source>
</evidence>
<feature type="region of interest" description="Disordered" evidence="10">
    <location>
        <begin position="721"/>
        <end position="772"/>
    </location>
</feature>
<evidence type="ECO:0000256" key="1">
    <source>
        <dbReference type="ARBA" id="ARBA00022527"/>
    </source>
</evidence>
<dbReference type="FunFam" id="1.10.510.10:FF:000434">
    <property type="entry name" value="Serine/threonine protein kinase"/>
    <property type="match status" value="1"/>
</dbReference>
<dbReference type="GO" id="GO:0005524">
    <property type="term" value="F:ATP binding"/>
    <property type="evidence" value="ECO:0007669"/>
    <property type="project" value="UniProtKB-UniRule"/>
</dbReference>
<dbReference type="EMBL" id="JAPUFD010000013">
    <property type="protein sequence ID" value="MDI1491208.1"/>
    <property type="molecule type" value="Genomic_DNA"/>
</dbReference>
<dbReference type="InterPro" id="IPR017441">
    <property type="entry name" value="Protein_kinase_ATP_BS"/>
</dbReference>
<dbReference type="InterPro" id="IPR011009">
    <property type="entry name" value="Kinase-like_dom_sf"/>
</dbReference>
<evidence type="ECO:0000313" key="12">
    <source>
        <dbReference type="EMBL" id="MDI1491208.1"/>
    </source>
</evidence>
<evidence type="ECO:0000256" key="10">
    <source>
        <dbReference type="SAM" id="MobiDB-lite"/>
    </source>
</evidence>
<keyword evidence="5 7" id="KW-0067">ATP-binding</keyword>
<feature type="binding site" evidence="9">
    <location>
        <position position="71"/>
    </location>
    <ligand>
        <name>ATP</name>
        <dbReference type="ChEBI" id="CHEBI:30616"/>
    </ligand>
</feature>
<evidence type="ECO:0000256" key="8">
    <source>
        <dbReference type="PIRSR" id="PIRSR630616-3"/>
    </source>
</evidence>
<dbReference type="PROSITE" id="PS50011">
    <property type="entry name" value="PROTEIN_KINASE_DOM"/>
    <property type="match status" value="1"/>
</dbReference>
<comment type="caution">
    <text evidence="12">The sequence shown here is derived from an EMBL/GenBank/DDBJ whole genome shotgun (WGS) entry which is preliminary data.</text>
</comment>
<dbReference type="AlphaFoldDB" id="A0AA43TX53"/>
<dbReference type="SUPFAM" id="SSF56112">
    <property type="entry name" value="Protein kinase-like (PK-like)"/>
    <property type="match status" value="1"/>
</dbReference>
<evidence type="ECO:0000256" key="4">
    <source>
        <dbReference type="ARBA" id="ARBA00022777"/>
    </source>
</evidence>
<protein>
    <recommendedName>
        <fullName evidence="11">Protein kinase domain-containing protein</fullName>
    </recommendedName>
</protein>
<feature type="compositionally biased region" description="Polar residues" evidence="10">
    <location>
        <begin position="477"/>
        <end position="488"/>
    </location>
</feature>
<dbReference type="PROSITE" id="PS00108">
    <property type="entry name" value="PROTEIN_KINASE_ST"/>
    <property type="match status" value="1"/>
</dbReference>
<dbReference type="InterPro" id="IPR030616">
    <property type="entry name" value="Aur-like"/>
</dbReference>
<evidence type="ECO:0000256" key="2">
    <source>
        <dbReference type="ARBA" id="ARBA00022679"/>
    </source>
</evidence>
<feature type="region of interest" description="Disordered" evidence="10">
    <location>
        <begin position="525"/>
        <end position="670"/>
    </location>
</feature>
<keyword evidence="2" id="KW-0808">Transferase</keyword>
<feature type="compositionally biased region" description="Low complexity" evidence="10">
    <location>
        <begin position="620"/>
        <end position="666"/>
    </location>
</feature>
<evidence type="ECO:0000256" key="6">
    <source>
        <dbReference type="PIRSR" id="PIRSR630616-1"/>
    </source>
</evidence>
<proteinExistence type="predicted"/>
<dbReference type="Proteomes" id="UP001161017">
    <property type="component" value="Unassembled WGS sequence"/>
</dbReference>
<dbReference type="Gene3D" id="1.10.510.10">
    <property type="entry name" value="Transferase(Phosphotransferase) domain 1"/>
    <property type="match status" value="1"/>
</dbReference>
<name>A0AA43TX53_9LECA</name>
<dbReference type="InterPro" id="IPR008271">
    <property type="entry name" value="Ser/Thr_kinase_AS"/>
</dbReference>
<keyword evidence="1" id="KW-0723">Serine/threonine-protein kinase</keyword>
<feature type="active site" description="Proton acceptor" evidence="6">
    <location>
        <position position="158"/>
    </location>
</feature>
<gene>
    <name evidence="12" type="ORF">OHK93_002415</name>
</gene>
<feature type="cross-link" description="Glycyl lysine isopeptide (Lys-Gly) (interchain with G-Cter in SUMO2)" evidence="8">
    <location>
        <position position="160"/>
    </location>
</feature>
<feature type="region of interest" description="Disordered" evidence="10">
    <location>
        <begin position="355"/>
        <end position="508"/>
    </location>
</feature>
<feature type="compositionally biased region" description="Polar residues" evidence="10">
    <location>
        <begin position="574"/>
        <end position="585"/>
    </location>
</feature>
<feature type="binding site" evidence="7">
    <location>
        <position position="67"/>
    </location>
    <ligand>
        <name>ATP</name>
        <dbReference type="ChEBI" id="CHEBI:30616"/>
    </ligand>
</feature>
<sequence>MPAVTDQSHVELQKQKTKLTSSYNELLEQFSSDTLQVVGNYTLGRLIGKGTFGKVYVASHKLTKGSKVVLKSANKDDGNLAREIHHHRQFVHPHIARLYEVIVTETLVWLVLEYCPGDELYNYLLRQGAIAVEKVQKIFTQLVGAVSYVHSKSCVHRDLKLENILLDKNENVKLCDFGFTREYEGHLSYLRTFCGTVCYSAPEMLKGEKYAGEKVDVWSLGIILYALLVGELPFDEDDDMVTKHRILSSEPAYPAAIPGDAKTLITQMLSKRPLVRPSLAEILTNPFLADHAPQQQAILKLTQPPPFATDLEKATLERMRGAGADIDRVIANVLAQRCDPLAGWWALLIEKEDRREKRREKKRREKEADAKNLRRLSAASSRLERLAPPLQEINEDEPRSPSITAANSRGRRERRSIPTPQLVLPELPRLPEDFTLDSPDSPVPPPPIEKDVAHARSASSNRRRPMPPPKERRRSRGSTLQLVSTNSALIAPTNGVSRRTAARKPQRGLLKPLASIKLWFKENAKRGKSPVSKGNEATAPNLQPPRSAPKETPRVPNITPPVRPTANVLDTPVRQLSGTSLSRPNVPTPRHRLSLSPAPMTPRSSYRLSSGPVGLRGRKSTSSSVSSIRSIQHLPSHSKASSTSSTTNSVHSSRPYSRASRSPHPSVKVLPTTPIIGAFPSNIRLVRAPNNYNESAGFHTPTGTVFAKRKKTPFRGPPLMFGANTGNGAMARTRDSNASVSRSTSVAGRTSEEIIEEEDEDEVEEVDTFSPLATEVEETIWESTNDARSVELEEGWIRRKD</sequence>
<keyword evidence="4" id="KW-0418">Kinase</keyword>
<evidence type="ECO:0000256" key="3">
    <source>
        <dbReference type="ARBA" id="ARBA00022741"/>
    </source>
</evidence>
<keyword evidence="3 7" id="KW-0547">Nucleotide-binding</keyword>
<feature type="binding site" evidence="7">
    <location>
        <begin position="162"/>
        <end position="163"/>
    </location>
    <ligand>
        <name>ATP</name>
        <dbReference type="ChEBI" id="CHEBI:30616"/>
    </ligand>
</feature>
<evidence type="ECO:0000256" key="7">
    <source>
        <dbReference type="PIRSR" id="PIRSR630616-2"/>
    </source>
</evidence>
<reference evidence="12" key="1">
    <citation type="journal article" date="2023" name="Genome Biol. Evol.">
        <title>First Whole Genome Sequence and Flow Cytometry Genome Size Data for the Lichen-Forming Fungus Ramalina farinacea (Ascomycota).</title>
        <authorList>
            <person name="Llewellyn T."/>
            <person name="Mian S."/>
            <person name="Hill R."/>
            <person name="Leitch I.J."/>
            <person name="Gaya E."/>
        </authorList>
    </citation>
    <scope>NUCLEOTIDE SEQUENCE</scope>
    <source>
        <strain evidence="12">LIQ254RAFAR</strain>
    </source>
</reference>
<dbReference type="SMART" id="SM00220">
    <property type="entry name" value="S_TKc"/>
    <property type="match status" value="1"/>
</dbReference>
<organism evidence="12 13">
    <name type="scientific">Ramalina farinacea</name>
    <dbReference type="NCBI Taxonomy" id="258253"/>
    <lineage>
        <taxon>Eukaryota</taxon>
        <taxon>Fungi</taxon>
        <taxon>Dikarya</taxon>
        <taxon>Ascomycota</taxon>
        <taxon>Pezizomycotina</taxon>
        <taxon>Lecanoromycetes</taxon>
        <taxon>OSLEUM clade</taxon>
        <taxon>Lecanoromycetidae</taxon>
        <taxon>Lecanorales</taxon>
        <taxon>Lecanorineae</taxon>
        <taxon>Ramalinaceae</taxon>
        <taxon>Ramalina</taxon>
    </lineage>
</organism>
<dbReference type="InterPro" id="IPR000719">
    <property type="entry name" value="Prot_kinase_dom"/>
</dbReference>
<dbReference type="PANTHER" id="PTHR24350">
    <property type="entry name" value="SERINE/THREONINE-PROTEIN KINASE IAL-RELATED"/>
    <property type="match status" value="1"/>
</dbReference>
<dbReference type="GO" id="GO:0004674">
    <property type="term" value="F:protein serine/threonine kinase activity"/>
    <property type="evidence" value="ECO:0007669"/>
    <property type="project" value="UniProtKB-KW"/>
</dbReference>
<feature type="compositionally biased region" description="Polar residues" evidence="10">
    <location>
        <begin position="736"/>
        <end position="748"/>
    </location>
</feature>
<evidence type="ECO:0000259" key="11">
    <source>
        <dbReference type="PROSITE" id="PS50011"/>
    </source>
</evidence>